<proteinExistence type="predicted"/>
<name>A0ABD2ZKC0_9GENT</name>
<dbReference type="Proteomes" id="UP001630127">
    <property type="component" value="Unassembled WGS sequence"/>
</dbReference>
<gene>
    <name evidence="1" type="ORF">ACH5RR_020737</name>
</gene>
<sequence length="81" mass="8970">MASTSISRLPQFTVIIRPAEFAAKKTLFPVDFLNDYACDIQDSVKFCMPSGDSGVEAAYPRSEFALMDGNVMHVDEGFTRD</sequence>
<reference evidence="1 2" key="1">
    <citation type="submission" date="2024-11" db="EMBL/GenBank/DDBJ databases">
        <title>A near-complete genome assembly of Cinchona calisaya.</title>
        <authorList>
            <person name="Lian D.C."/>
            <person name="Zhao X.W."/>
            <person name="Wei L."/>
        </authorList>
    </citation>
    <scope>NUCLEOTIDE SEQUENCE [LARGE SCALE GENOMIC DNA]</scope>
    <source>
        <tissue evidence="1">Nenye</tissue>
    </source>
</reference>
<keyword evidence="2" id="KW-1185">Reference proteome</keyword>
<evidence type="ECO:0000313" key="1">
    <source>
        <dbReference type="EMBL" id="KAL3518148.1"/>
    </source>
</evidence>
<evidence type="ECO:0000313" key="2">
    <source>
        <dbReference type="Proteomes" id="UP001630127"/>
    </source>
</evidence>
<accession>A0ABD2ZKC0</accession>
<comment type="caution">
    <text evidence="1">The sequence shown here is derived from an EMBL/GenBank/DDBJ whole genome shotgun (WGS) entry which is preliminary data.</text>
</comment>
<protein>
    <submittedName>
        <fullName evidence="1">Uncharacterized protein</fullName>
    </submittedName>
</protein>
<dbReference type="EMBL" id="JBJUIK010000009">
    <property type="protein sequence ID" value="KAL3518148.1"/>
    <property type="molecule type" value="Genomic_DNA"/>
</dbReference>
<organism evidence="1 2">
    <name type="scientific">Cinchona calisaya</name>
    <dbReference type="NCBI Taxonomy" id="153742"/>
    <lineage>
        <taxon>Eukaryota</taxon>
        <taxon>Viridiplantae</taxon>
        <taxon>Streptophyta</taxon>
        <taxon>Embryophyta</taxon>
        <taxon>Tracheophyta</taxon>
        <taxon>Spermatophyta</taxon>
        <taxon>Magnoliopsida</taxon>
        <taxon>eudicotyledons</taxon>
        <taxon>Gunneridae</taxon>
        <taxon>Pentapetalae</taxon>
        <taxon>asterids</taxon>
        <taxon>lamiids</taxon>
        <taxon>Gentianales</taxon>
        <taxon>Rubiaceae</taxon>
        <taxon>Cinchonoideae</taxon>
        <taxon>Cinchoneae</taxon>
        <taxon>Cinchona</taxon>
    </lineage>
</organism>
<dbReference type="AlphaFoldDB" id="A0ABD2ZKC0"/>